<evidence type="ECO:0000313" key="2">
    <source>
        <dbReference type="Proteomes" id="UP000295689"/>
    </source>
</evidence>
<keyword evidence="2" id="KW-1185">Reference proteome</keyword>
<comment type="caution">
    <text evidence="1">The sequence shown here is derived from an EMBL/GenBank/DDBJ whole genome shotgun (WGS) entry which is preliminary data.</text>
</comment>
<gene>
    <name evidence="1" type="ORF">EV146_11417</name>
</gene>
<protein>
    <submittedName>
        <fullName evidence="1">Uncharacterized protein</fullName>
    </submittedName>
</protein>
<reference evidence="1 2" key="1">
    <citation type="journal article" date="2015" name="Stand. Genomic Sci.">
        <title>Genomic Encyclopedia of Bacterial and Archaeal Type Strains, Phase III: the genomes of soil and plant-associated and newly described type strains.</title>
        <authorList>
            <person name="Whitman W.B."/>
            <person name="Woyke T."/>
            <person name="Klenk H.P."/>
            <person name="Zhou Y."/>
            <person name="Lilburn T.G."/>
            <person name="Beck B.J."/>
            <person name="De Vos P."/>
            <person name="Vandamme P."/>
            <person name="Eisen J.A."/>
            <person name="Garrity G."/>
            <person name="Hugenholtz P."/>
            <person name="Kyrpides N.C."/>
        </authorList>
    </citation>
    <scope>NUCLEOTIDE SEQUENCE [LARGE SCALE GENOMIC DNA]</scope>
    <source>
        <strain evidence="1 2">CV53</strain>
    </source>
</reference>
<sequence>MNKKPSEDRVAFLEEQVNDYMKKLLVDSPYLVLMYFEKQVKRYSTMLEQGIAFPASVEITLQHLIEHYSSLISLLKEYIHVQIKAEKNSSGDFMT</sequence>
<evidence type="ECO:0000313" key="1">
    <source>
        <dbReference type="EMBL" id="TCN20400.1"/>
    </source>
</evidence>
<name>A0A4V2RCC4_9BACI</name>
<accession>A0A4V2RCC4</accession>
<proteinExistence type="predicted"/>
<dbReference type="EMBL" id="SLVV01000014">
    <property type="protein sequence ID" value="TCN20400.1"/>
    <property type="molecule type" value="Genomic_DNA"/>
</dbReference>
<dbReference type="Proteomes" id="UP000295689">
    <property type="component" value="Unassembled WGS sequence"/>
</dbReference>
<organism evidence="1 2">
    <name type="scientific">Mesobacillus foraminis</name>
    <dbReference type="NCBI Taxonomy" id="279826"/>
    <lineage>
        <taxon>Bacteria</taxon>
        <taxon>Bacillati</taxon>
        <taxon>Bacillota</taxon>
        <taxon>Bacilli</taxon>
        <taxon>Bacillales</taxon>
        <taxon>Bacillaceae</taxon>
        <taxon>Mesobacillus</taxon>
    </lineage>
</organism>
<dbReference type="OrthoDB" id="2886505at2"/>
<dbReference type="AlphaFoldDB" id="A0A4V2RCC4"/>
<dbReference type="RefSeq" id="WP_121612509.1">
    <property type="nucleotide sequence ID" value="NZ_CP033044.1"/>
</dbReference>